<organism evidence="2 3">
    <name type="scientific">Bacillus anthracis</name>
    <name type="common">anthrax bacterium</name>
    <dbReference type="NCBI Taxonomy" id="1392"/>
    <lineage>
        <taxon>Bacteria</taxon>
        <taxon>Bacillati</taxon>
        <taxon>Bacillota</taxon>
        <taxon>Bacilli</taxon>
        <taxon>Bacillales</taxon>
        <taxon>Bacillaceae</taxon>
        <taxon>Bacillus</taxon>
        <taxon>Bacillus cereus group</taxon>
    </lineage>
</organism>
<dbReference type="PANTHER" id="PTHR47542">
    <property type="entry name" value="ACYL-COA N-ACYLTRANSFERASES (NAT) SUPERFAMILY PROTEIN"/>
    <property type="match status" value="1"/>
</dbReference>
<dbReference type="PATRIC" id="fig|1392.242.peg.1275"/>
<evidence type="ECO:0000313" key="3">
    <source>
        <dbReference type="Proteomes" id="UP000035904"/>
    </source>
</evidence>
<keyword evidence="2" id="KW-0808">Transferase</keyword>
<dbReference type="Gene3D" id="3.40.630.30">
    <property type="match status" value="2"/>
</dbReference>
<dbReference type="Pfam" id="PF00583">
    <property type="entry name" value="Acetyltransf_1"/>
    <property type="match status" value="1"/>
</dbReference>
<dbReference type="eggNOG" id="COG0456">
    <property type="taxonomic scope" value="Bacteria"/>
</dbReference>
<sequence length="288" mass="33498">MHVSSILKIEEVASFIASMNKDATQYVGYCGDEKEELLQTIIHDFSNIGWEKSFVVTYENNKIIGVLGFDVDELKKCAEIWGPFIKAENWEEVALHMWKELIEKVPFHIEKFYGFYHVENNNCARLMKKLHAKEQGRHSIFSLSHNTVEERSICNVEEALPKVFGQFVALHNYVFPNTYYEGNEIIGRLSDTNKLFVSMKNEKLEGYVYVEVNSEFQEANIEFIATAEKSRRKGVGERLLQAAIQYIFSFQGMREIELCLNTNNDRAMKLYKKVGFEEKACLQHYIIE</sequence>
<evidence type="ECO:0000313" key="2">
    <source>
        <dbReference type="EMBL" id="KLV17299.1"/>
    </source>
</evidence>
<dbReference type="SUPFAM" id="SSF55729">
    <property type="entry name" value="Acyl-CoA N-acyltransferases (Nat)"/>
    <property type="match status" value="1"/>
</dbReference>
<evidence type="ECO:0000259" key="1">
    <source>
        <dbReference type="PROSITE" id="PS51186"/>
    </source>
</evidence>
<dbReference type="CDD" id="cd04301">
    <property type="entry name" value="NAT_SF"/>
    <property type="match status" value="1"/>
</dbReference>
<comment type="caution">
    <text evidence="2">The sequence shown here is derived from an EMBL/GenBank/DDBJ whole genome shotgun (WGS) entry which is preliminary data.</text>
</comment>
<feature type="domain" description="N-acetyltransferase" evidence="1">
    <location>
        <begin position="154"/>
        <end position="288"/>
    </location>
</feature>
<dbReference type="EMBL" id="LDPG01000012">
    <property type="protein sequence ID" value="KLV17299.1"/>
    <property type="molecule type" value="Genomic_DNA"/>
</dbReference>
<proteinExistence type="predicted"/>
<gene>
    <name evidence="2" type="ORF">ABW01_16980</name>
</gene>
<dbReference type="PANTHER" id="PTHR47542:SF2">
    <property type="entry name" value="ACYL-COA N-ACYLTRANSFERASES (NAT) SUPERFAMILY PROTEIN"/>
    <property type="match status" value="1"/>
</dbReference>
<dbReference type="Proteomes" id="UP000035904">
    <property type="component" value="Unassembled WGS sequence"/>
</dbReference>
<reference evidence="2 3" key="1">
    <citation type="submission" date="2015-05" db="EMBL/GenBank/DDBJ databases">
        <title>Whole genome sequence and identification of bacterial endophytes from Costus igneus.</title>
        <authorList>
            <person name="Lee Y.P."/>
            <person name="Gan H.M."/>
            <person name="Eng W."/>
            <person name="Wheatley M.S."/>
            <person name="Caraballo A."/>
            <person name="Polter S."/>
            <person name="Savka M.A."/>
            <person name="Hudson A.O."/>
        </authorList>
    </citation>
    <scope>NUCLEOTIDE SEQUENCE [LARGE SCALE GENOMIC DNA]</scope>
    <source>
        <strain evidence="2 3">RIT375</strain>
    </source>
</reference>
<dbReference type="InterPro" id="IPR016181">
    <property type="entry name" value="Acyl_CoA_acyltransferase"/>
</dbReference>
<accession>A0A0J1HUD4</accession>
<dbReference type="AlphaFoldDB" id="A0A0J1HUD4"/>
<protein>
    <submittedName>
        <fullName evidence="2">Acetyltransferase</fullName>
    </submittedName>
</protein>
<dbReference type="GO" id="GO:0016747">
    <property type="term" value="F:acyltransferase activity, transferring groups other than amino-acyl groups"/>
    <property type="evidence" value="ECO:0007669"/>
    <property type="project" value="InterPro"/>
</dbReference>
<name>A0A0J1HUD4_BACAN</name>
<dbReference type="InterPro" id="IPR000182">
    <property type="entry name" value="GNAT_dom"/>
</dbReference>
<dbReference type="RefSeq" id="WP_002195061.1">
    <property type="nucleotide sequence ID" value="NZ_LDPG01000012.1"/>
</dbReference>
<dbReference type="PROSITE" id="PS51186">
    <property type="entry name" value="GNAT"/>
    <property type="match status" value="1"/>
</dbReference>